<keyword evidence="2" id="KW-1185">Reference proteome</keyword>
<evidence type="ECO:0008006" key="3">
    <source>
        <dbReference type="Google" id="ProtNLM"/>
    </source>
</evidence>
<comment type="caution">
    <text evidence="1">The sequence shown here is derived from an EMBL/GenBank/DDBJ whole genome shotgun (WGS) entry which is preliminary data.</text>
</comment>
<dbReference type="EMBL" id="JAQQWP010000002">
    <property type="protein sequence ID" value="KAK8130547.1"/>
    <property type="molecule type" value="Genomic_DNA"/>
</dbReference>
<accession>A0AAW0R9I5</accession>
<name>A0AAW0R9I5_9PEZI</name>
<sequence>MSSDSCLERLPPELLIPILTNLPGLECLASLIQASPAAFRVFDANSAGIFESVFSADEVHQTTASLIRITAYIRNCSLPPHVHDLFTLRNCIIGETTFYEWDPPRWPHPLPHAVGTPGHHHT</sequence>
<evidence type="ECO:0000313" key="1">
    <source>
        <dbReference type="EMBL" id="KAK8130547.1"/>
    </source>
</evidence>
<protein>
    <recommendedName>
        <fullName evidence="3">F-box domain-containing protein</fullName>
    </recommendedName>
</protein>
<evidence type="ECO:0000313" key="2">
    <source>
        <dbReference type="Proteomes" id="UP001392437"/>
    </source>
</evidence>
<dbReference type="Proteomes" id="UP001392437">
    <property type="component" value="Unassembled WGS sequence"/>
</dbReference>
<organism evidence="1 2">
    <name type="scientific">Apiospora kogelbergensis</name>
    <dbReference type="NCBI Taxonomy" id="1337665"/>
    <lineage>
        <taxon>Eukaryota</taxon>
        <taxon>Fungi</taxon>
        <taxon>Dikarya</taxon>
        <taxon>Ascomycota</taxon>
        <taxon>Pezizomycotina</taxon>
        <taxon>Sordariomycetes</taxon>
        <taxon>Xylariomycetidae</taxon>
        <taxon>Amphisphaeriales</taxon>
        <taxon>Apiosporaceae</taxon>
        <taxon>Apiospora</taxon>
    </lineage>
</organism>
<reference evidence="1 2" key="1">
    <citation type="submission" date="2023-01" db="EMBL/GenBank/DDBJ databases">
        <title>Analysis of 21 Apiospora genomes using comparative genomics revels a genus with tremendous synthesis potential of carbohydrate active enzymes and secondary metabolites.</title>
        <authorList>
            <person name="Sorensen T."/>
        </authorList>
    </citation>
    <scope>NUCLEOTIDE SEQUENCE [LARGE SCALE GENOMIC DNA]</scope>
    <source>
        <strain evidence="1 2">CBS 117206</strain>
    </source>
</reference>
<proteinExistence type="predicted"/>
<dbReference type="AlphaFoldDB" id="A0AAW0R9I5"/>
<gene>
    <name evidence="1" type="ORF">PG999_002927</name>
</gene>